<organism evidence="1 2">
    <name type="scientific">Ignelater luminosus</name>
    <name type="common">Cucubano</name>
    <name type="synonym">Pyrophorus luminosus</name>
    <dbReference type="NCBI Taxonomy" id="2038154"/>
    <lineage>
        <taxon>Eukaryota</taxon>
        <taxon>Metazoa</taxon>
        <taxon>Ecdysozoa</taxon>
        <taxon>Arthropoda</taxon>
        <taxon>Hexapoda</taxon>
        <taxon>Insecta</taxon>
        <taxon>Pterygota</taxon>
        <taxon>Neoptera</taxon>
        <taxon>Endopterygota</taxon>
        <taxon>Coleoptera</taxon>
        <taxon>Polyphaga</taxon>
        <taxon>Elateriformia</taxon>
        <taxon>Elateroidea</taxon>
        <taxon>Elateridae</taxon>
        <taxon>Agrypninae</taxon>
        <taxon>Pyrophorini</taxon>
        <taxon>Ignelater</taxon>
    </lineage>
</organism>
<accession>A0A8K0CWZ8</accession>
<feature type="non-terminal residue" evidence="1">
    <location>
        <position position="78"/>
    </location>
</feature>
<reference evidence="1" key="1">
    <citation type="submission" date="2019-08" db="EMBL/GenBank/DDBJ databases">
        <title>The genome of the North American firefly Photinus pyralis.</title>
        <authorList>
            <consortium name="Photinus pyralis genome working group"/>
            <person name="Fallon T.R."/>
            <person name="Sander Lower S.E."/>
            <person name="Weng J.-K."/>
        </authorList>
    </citation>
    <scope>NUCLEOTIDE SEQUENCE</scope>
    <source>
        <strain evidence="1">TRF0915ILg1</strain>
        <tissue evidence="1">Whole body</tissue>
    </source>
</reference>
<evidence type="ECO:0000313" key="1">
    <source>
        <dbReference type="EMBL" id="KAF2892886.1"/>
    </source>
</evidence>
<comment type="caution">
    <text evidence="1">The sequence shown here is derived from an EMBL/GenBank/DDBJ whole genome shotgun (WGS) entry which is preliminary data.</text>
</comment>
<keyword evidence="2" id="KW-1185">Reference proteome</keyword>
<dbReference type="Gene3D" id="1.20.120.20">
    <property type="entry name" value="Apolipoprotein"/>
    <property type="match status" value="1"/>
</dbReference>
<dbReference type="EMBL" id="VTPC01008396">
    <property type="protein sequence ID" value="KAF2892886.1"/>
    <property type="molecule type" value="Genomic_DNA"/>
</dbReference>
<dbReference type="AlphaFoldDB" id="A0A8K0CWZ8"/>
<gene>
    <name evidence="1" type="ORF">ILUMI_13291</name>
</gene>
<dbReference type="OrthoDB" id="6742238at2759"/>
<proteinExistence type="predicted"/>
<dbReference type="Proteomes" id="UP000801492">
    <property type="component" value="Unassembled WGS sequence"/>
</dbReference>
<evidence type="ECO:0000313" key="2">
    <source>
        <dbReference type="Proteomes" id="UP000801492"/>
    </source>
</evidence>
<name>A0A8K0CWZ8_IGNLU</name>
<protein>
    <submittedName>
        <fullName evidence="1">Uncharacterized protein</fullName>
    </submittedName>
</protein>
<sequence length="78" mass="8431">LTTAGLVRNVRDVPNAEDAGKAIDQAVDSLKAGFEDLLKNIQNNDLMKDISEGVQKFGDTIQTQGKDLVEKIKSTVSD</sequence>